<feature type="compositionally biased region" description="Acidic residues" evidence="1">
    <location>
        <begin position="43"/>
        <end position="68"/>
    </location>
</feature>
<feature type="domain" description="Calmodulin-binding" evidence="2">
    <location>
        <begin position="102"/>
        <end position="171"/>
    </location>
</feature>
<evidence type="ECO:0000313" key="3">
    <source>
        <dbReference type="EMBL" id="KAH7545915.1"/>
    </source>
</evidence>
<feature type="compositionally biased region" description="Low complexity" evidence="1">
    <location>
        <begin position="19"/>
        <end position="42"/>
    </location>
</feature>
<evidence type="ECO:0000256" key="1">
    <source>
        <dbReference type="SAM" id="MobiDB-lite"/>
    </source>
</evidence>
<proteinExistence type="predicted"/>
<name>A0A978W1T1_ZIZJJ</name>
<dbReference type="Proteomes" id="UP000813462">
    <property type="component" value="Unassembled WGS sequence"/>
</dbReference>
<dbReference type="PANTHER" id="PTHR33349">
    <property type="entry name" value="EMB|CAB62594.1"/>
    <property type="match status" value="1"/>
</dbReference>
<feature type="compositionally biased region" description="Basic and acidic residues" evidence="1">
    <location>
        <begin position="147"/>
        <end position="171"/>
    </location>
</feature>
<dbReference type="InterPro" id="IPR012417">
    <property type="entry name" value="CaM-bd_dom_pln"/>
</dbReference>
<evidence type="ECO:0000313" key="4">
    <source>
        <dbReference type="Proteomes" id="UP000813462"/>
    </source>
</evidence>
<feature type="compositionally biased region" description="Basic and acidic residues" evidence="1">
    <location>
        <begin position="69"/>
        <end position="84"/>
    </location>
</feature>
<feature type="region of interest" description="Disordered" evidence="1">
    <location>
        <begin position="130"/>
        <end position="171"/>
    </location>
</feature>
<feature type="region of interest" description="Disordered" evidence="1">
    <location>
        <begin position="1"/>
        <end position="84"/>
    </location>
</feature>
<dbReference type="AlphaFoldDB" id="A0A978W1T1"/>
<evidence type="ECO:0000259" key="2">
    <source>
        <dbReference type="Pfam" id="PF07839"/>
    </source>
</evidence>
<dbReference type="GO" id="GO:0005516">
    <property type="term" value="F:calmodulin binding"/>
    <property type="evidence" value="ECO:0007669"/>
    <property type="project" value="InterPro"/>
</dbReference>
<comment type="caution">
    <text evidence="3">The sequence shown here is derived from an EMBL/GenBank/DDBJ whole genome shotgun (WGS) entry which is preliminary data.</text>
</comment>
<feature type="compositionally biased region" description="Basic and acidic residues" evidence="1">
    <location>
        <begin position="1"/>
        <end position="14"/>
    </location>
</feature>
<sequence>MEIESKTLESDRNENCAIKSLPSSSSSSPKYSSFPNSPSFSSYEEEDDQEESEYTSESDFDSSTEDNEMEHVGDAETVDGDVKRIDKKYGNVWNEKDCQSSKLKFRKGKVVDMQSENNGPRKLKFRRGRVLGENPNVKPDAQRQSFKRRDGVDDNRTETNPEKVILKHQDV</sequence>
<dbReference type="Pfam" id="PF07839">
    <property type="entry name" value="CaM_binding"/>
    <property type="match status" value="1"/>
</dbReference>
<dbReference type="PANTHER" id="PTHR33349:SF1">
    <property type="entry name" value="EMB|CAB62594.1"/>
    <property type="match status" value="1"/>
</dbReference>
<accession>A0A978W1T1</accession>
<dbReference type="EMBL" id="JAEACU010000001">
    <property type="protein sequence ID" value="KAH7545915.1"/>
    <property type="molecule type" value="Genomic_DNA"/>
</dbReference>
<organism evidence="3 4">
    <name type="scientific">Ziziphus jujuba var. spinosa</name>
    <dbReference type="NCBI Taxonomy" id="714518"/>
    <lineage>
        <taxon>Eukaryota</taxon>
        <taxon>Viridiplantae</taxon>
        <taxon>Streptophyta</taxon>
        <taxon>Embryophyta</taxon>
        <taxon>Tracheophyta</taxon>
        <taxon>Spermatophyta</taxon>
        <taxon>Magnoliopsida</taxon>
        <taxon>eudicotyledons</taxon>
        <taxon>Gunneridae</taxon>
        <taxon>Pentapetalae</taxon>
        <taxon>rosids</taxon>
        <taxon>fabids</taxon>
        <taxon>Rosales</taxon>
        <taxon>Rhamnaceae</taxon>
        <taxon>Paliureae</taxon>
        <taxon>Ziziphus</taxon>
    </lineage>
</organism>
<reference evidence="3" key="1">
    <citation type="journal article" date="2021" name="Front. Plant Sci.">
        <title>Chromosome-Scale Genome Assembly for Chinese Sour Jujube and Insights Into Its Genome Evolution and Domestication Signature.</title>
        <authorList>
            <person name="Shen L.-Y."/>
            <person name="Luo H."/>
            <person name="Wang X.-L."/>
            <person name="Wang X.-M."/>
            <person name="Qiu X.-J."/>
            <person name="Liu H."/>
            <person name="Zhou S.-S."/>
            <person name="Jia K.-H."/>
            <person name="Nie S."/>
            <person name="Bao Y.-T."/>
            <person name="Zhang R.-G."/>
            <person name="Yun Q.-Z."/>
            <person name="Chai Y.-H."/>
            <person name="Lu J.-Y."/>
            <person name="Li Y."/>
            <person name="Zhao S.-W."/>
            <person name="Mao J.-F."/>
            <person name="Jia S.-G."/>
            <person name="Mao Y.-M."/>
        </authorList>
    </citation>
    <scope>NUCLEOTIDE SEQUENCE</scope>
    <source>
        <strain evidence="3">AT0</strain>
        <tissue evidence="3">Leaf</tissue>
    </source>
</reference>
<gene>
    <name evidence="3" type="ORF">FEM48_Zijuj01G0144800</name>
</gene>
<protein>
    <recommendedName>
        <fullName evidence="2">Calmodulin-binding domain-containing protein</fullName>
    </recommendedName>
</protein>